<dbReference type="GO" id="GO:0016020">
    <property type="term" value="C:membrane"/>
    <property type="evidence" value="ECO:0007669"/>
    <property type="project" value="UniProtKB-SubCell"/>
</dbReference>
<feature type="transmembrane region" description="Helical" evidence="7">
    <location>
        <begin position="372"/>
        <end position="393"/>
    </location>
</feature>
<feature type="transmembrane region" description="Helical" evidence="7">
    <location>
        <begin position="461"/>
        <end position="479"/>
    </location>
</feature>
<feature type="compositionally biased region" description="Basic and acidic residues" evidence="6">
    <location>
        <begin position="180"/>
        <end position="194"/>
    </location>
</feature>
<evidence type="ECO:0000256" key="4">
    <source>
        <dbReference type="ARBA" id="ARBA00022989"/>
    </source>
</evidence>
<dbReference type="PANTHER" id="PTHR16172">
    <property type="entry name" value="MAJOR FACILITATOR SUPERFAMILY DOMAIN-CONTAINING PROTEIN 6-LIKE"/>
    <property type="match status" value="1"/>
</dbReference>
<protein>
    <submittedName>
        <fullName evidence="9">MF6LB protein</fullName>
    </submittedName>
</protein>
<dbReference type="PANTHER" id="PTHR16172:SF41">
    <property type="entry name" value="MAJOR FACILITATOR SUPERFAMILY DOMAIN-CONTAINING PROTEIN 6-LIKE"/>
    <property type="match status" value="1"/>
</dbReference>
<feature type="transmembrane region" description="Helical" evidence="7">
    <location>
        <begin position="330"/>
        <end position="351"/>
    </location>
</feature>
<reference evidence="9 10" key="1">
    <citation type="submission" date="2019-09" db="EMBL/GenBank/DDBJ databases">
        <title>Bird 10,000 Genomes (B10K) Project - Family phase.</title>
        <authorList>
            <person name="Zhang G."/>
        </authorList>
    </citation>
    <scope>NUCLEOTIDE SEQUENCE [LARGE SCALE GENOMIC DNA]</scope>
    <source>
        <strain evidence="9">B10K-CU-031-10</strain>
        <tissue evidence="9">Muscle</tissue>
    </source>
</reference>
<feature type="transmembrane region" description="Helical" evidence="7">
    <location>
        <begin position="78"/>
        <end position="97"/>
    </location>
</feature>
<feature type="transmembrane region" description="Helical" evidence="7">
    <location>
        <begin position="499"/>
        <end position="519"/>
    </location>
</feature>
<name>A0A7K8SXA2_9AVES</name>
<organism evidence="9 10">
    <name type="scientific">Nyctibius bracteatus</name>
    <name type="common">Rufous potoo</name>
    <dbReference type="NCBI Taxonomy" id="48426"/>
    <lineage>
        <taxon>Eukaryota</taxon>
        <taxon>Metazoa</taxon>
        <taxon>Chordata</taxon>
        <taxon>Craniata</taxon>
        <taxon>Vertebrata</taxon>
        <taxon>Euteleostomi</taxon>
        <taxon>Archelosauria</taxon>
        <taxon>Archosauria</taxon>
        <taxon>Dinosauria</taxon>
        <taxon>Saurischia</taxon>
        <taxon>Theropoda</taxon>
        <taxon>Coelurosauria</taxon>
        <taxon>Aves</taxon>
        <taxon>Neognathae</taxon>
        <taxon>Neoaves</taxon>
        <taxon>Strisores</taxon>
        <taxon>Caprimulgiformes</taxon>
        <taxon>Nyctibiidae</taxon>
        <taxon>Nyctibius</taxon>
    </lineage>
</organism>
<evidence type="ECO:0000313" key="10">
    <source>
        <dbReference type="Proteomes" id="UP000538472"/>
    </source>
</evidence>
<dbReference type="EMBL" id="VWZB01000283">
    <property type="protein sequence ID" value="NXF34573.1"/>
    <property type="molecule type" value="Genomic_DNA"/>
</dbReference>
<evidence type="ECO:0000256" key="2">
    <source>
        <dbReference type="ARBA" id="ARBA00005241"/>
    </source>
</evidence>
<sequence length="590" mass="64571">SDMNEQWNVGRTLALSGLFRVLQGAARACVAPFLTLYLRYLGLPAPLVGVVAGAQHLVAALWALLCSCCPRGRRKRRVLIASSLLGAAGASLLLTLIPPAHGDAGYKYCNTSQQPGDQGAATTVPNLGTSSYSVTTVSALLNAKTVSKETVQTTADVLIASRKPTLTSSAFQGLLGLTDTPEKNGRGVGEDDTKTNGYLDDPSSWTTSVKAVNQETQEPEMPAPYRPLLCGLKKEMGMQNIFQDRENQIFLMVVGVVVLWELLATSFKWTVNENLYEYLDFVDATDRYGKLWIWSYLGASVGACSIAVFVDRLNCFISHTTTRLAVHFYGYALLTMLSLLVSVFFPIHVPQKTNRVNKTAKALALLWSDSQAILYAITIVLTGAAGSAVHNFLFWQMQDRGSSELYMGLSVTVELLAEVLLYFFEGKLLRAFSSSKIVVVSLSLLAVQLLCYSFLWTAWSALLIQILSAFSSGALWWVVNMKVDDIATPGTERALHAVLQGLCYSGGASLGSFAGGFVVKHFGLAVLYRACCVCLVLWLFLFLIVQSKLPRRKKINYSRLLASDSSDVSDSDKENERDWVVKAMKDESFK</sequence>
<keyword evidence="3 7" id="KW-0812">Transmembrane</keyword>
<feature type="non-terminal residue" evidence="9">
    <location>
        <position position="1"/>
    </location>
</feature>
<feature type="non-terminal residue" evidence="9">
    <location>
        <position position="590"/>
    </location>
</feature>
<dbReference type="InterPro" id="IPR036259">
    <property type="entry name" value="MFS_trans_sf"/>
</dbReference>
<accession>A0A7K8SXA2</accession>
<feature type="transmembrane region" description="Helical" evidence="7">
    <location>
        <begin position="291"/>
        <end position="310"/>
    </location>
</feature>
<feature type="region of interest" description="Disordered" evidence="6">
    <location>
        <begin position="177"/>
        <end position="205"/>
    </location>
</feature>
<comment type="caution">
    <text evidence="9">The sequence shown here is derived from an EMBL/GenBank/DDBJ whole genome shotgun (WGS) entry which is preliminary data.</text>
</comment>
<feature type="domain" description="Major facilitator superfamily associated" evidence="8">
    <location>
        <begin position="25"/>
        <end position="530"/>
    </location>
</feature>
<feature type="transmembrane region" description="Helical" evidence="7">
    <location>
        <begin position="436"/>
        <end position="455"/>
    </location>
</feature>
<feature type="transmembrane region" description="Helical" evidence="7">
    <location>
        <begin position="43"/>
        <end position="66"/>
    </location>
</feature>
<keyword evidence="10" id="KW-1185">Reference proteome</keyword>
<dbReference type="Proteomes" id="UP000538472">
    <property type="component" value="Unassembled WGS sequence"/>
</dbReference>
<evidence type="ECO:0000256" key="5">
    <source>
        <dbReference type="ARBA" id="ARBA00023136"/>
    </source>
</evidence>
<dbReference type="InterPro" id="IPR051717">
    <property type="entry name" value="MFS_MFSD6"/>
</dbReference>
<evidence type="ECO:0000256" key="1">
    <source>
        <dbReference type="ARBA" id="ARBA00004141"/>
    </source>
</evidence>
<evidence type="ECO:0000313" key="9">
    <source>
        <dbReference type="EMBL" id="NXF34573.1"/>
    </source>
</evidence>
<comment type="subcellular location">
    <subcellularLocation>
        <location evidence="1">Membrane</location>
        <topology evidence="1">Multi-pass membrane protein</topology>
    </subcellularLocation>
</comment>
<dbReference type="AlphaFoldDB" id="A0A7K8SXA2"/>
<dbReference type="InterPro" id="IPR024989">
    <property type="entry name" value="MFS_assoc_dom"/>
</dbReference>
<keyword evidence="5 7" id="KW-0472">Membrane</keyword>
<dbReference type="Gene3D" id="1.20.1250.20">
    <property type="entry name" value="MFS general substrate transporter like domains"/>
    <property type="match status" value="1"/>
</dbReference>
<feature type="transmembrane region" description="Helical" evidence="7">
    <location>
        <begin position="525"/>
        <end position="545"/>
    </location>
</feature>
<proteinExistence type="inferred from homology"/>
<dbReference type="SUPFAM" id="SSF103473">
    <property type="entry name" value="MFS general substrate transporter"/>
    <property type="match status" value="1"/>
</dbReference>
<evidence type="ECO:0000259" key="8">
    <source>
        <dbReference type="Pfam" id="PF12832"/>
    </source>
</evidence>
<feature type="transmembrane region" description="Helical" evidence="7">
    <location>
        <begin position="249"/>
        <end position="271"/>
    </location>
</feature>
<keyword evidence="4 7" id="KW-1133">Transmembrane helix</keyword>
<evidence type="ECO:0000256" key="6">
    <source>
        <dbReference type="SAM" id="MobiDB-lite"/>
    </source>
</evidence>
<gene>
    <name evidence="9" type="primary">Mfsd6lb</name>
    <name evidence="9" type="ORF">NYCBRA_R14994</name>
</gene>
<dbReference type="Pfam" id="PF12832">
    <property type="entry name" value="MFS_1_like"/>
    <property type="match status" value="1"/>
</dbReference>
<evidence type="ECO:0000256" key="7">
    <source>
        <dbReference type="SAM" id="Phobius"/>
    </source>
</evidence>
<comment type="similarity">
    <text evidence="2">Belongs to the major facilitator superfamily. MFSD6 family.</text>
</comment>
<evidence type="ECO:0000256" key="3">
    <source>
        <dbReference type="ARBA" id="ARBA00022692"/>
    </source>
</evidence>
<dbReference type="CDD" id="cd17479">
    <property type="entry name" value="MFS_MFSD6L"/>
    <property type="match status" value="1"/>
</dbReference>
<feature type="transmembrane region" description="Helical" evidence="7">
    <location>
        <begin position="405"/>
        <end position="424"/>
    </location>
</feature>